<accession>A0AAN9SRM1</accession>
<dbReference type="EMBL" id="JAYMYS010000002">
    <property type="protein sequence ID" value="KAK7404953.1"/>
    <property type="molecule type" value="Genomic_DNA"/>
</dbReference>
<dbReference type="Pfam" id="PF12609">
    <property type="entry name" value="DUF3774"/>
    <property type="match status" value="1"/>
</dbReference>
<dbReference type="AlphaFoldDB" id="A0AAN9SRM1"/>
<dbReference type="PANTHER" id="PTHR33090">
    <property type="entry name" value="DUF3774 DOMAIN PROTEIN-RELATED"/>
    <property type="match status" value="1"/>
</dbReference>
<dbReference type="InterPro" id="IPR022251">
    <property type="entry name" value="DUF3774_wound-induced"/>
</dbReference>
<name>A0AAN9SRM1_PSOTE</name>
<evidence type="ECO:0008006" key="3">
    <source>
        <dbReference type="Google" id="ProtNLM"/>
    </source>
</evidence>
<evidence type="ECO:0000313" key="1">
    <source>
        <dbReference type="EMBL" id="KAK7404953.1"/>
    </source>
</evidence>
<comment type="caution">
    <text evidence="1">The sequence shown here is derived from an EMBL/GenBank/DDBJ whole genome shotgun (WGS) entry which is preliminary data.</text>
</comment>
<keyword evidence="2" id="KW-1185">Reference proteome</keyword>
<sequence length="84" mass="9150">MSSAQKAWIVAASVGVVEALKDQGVCRWNHTLKSAQQVIKRHVGSLSLAKNLSSSMVSTSTRLKGKPSEESLMTVMYLSCWNPN</sequence>
<organism evidence="1 2">
    <name type="scientific">Psophocarpus tetragonolobus</name>
    <name type="common">Winged bean</name>
    <name type="synonym">Dolichos tetragonolobus</name>
    <dbReference type="NCBI Taxonomy" id="3891"/>
    <lineage>
        <taxon>Eukaryota</taxon>
        <taxon>Viridiplantae</taxon>
        <taxon>Streptophyta</taxon>
        <taxon>Embryophyta</taxon>
        <taxon>Tracheophyta</taxon>
        <taxon>Spermatophyta</taxon>
        <taxon>Magnoliopsida</taxon>
        <taxon>eudicotyledons</taxon>
        <taxon>Gunneridae</taxon>
        <taxon>Pentapetalae</taxon>
        <taxon>rosids</taxon>
        <taxon>fabids</taxon>
        <taxon>Fabales</taxon>
        <taxon>Fabaceae</taxon>
        <taxon>Papilionoideae</taxon>
        <taxon>50 kb inversion clade</taxon>
        <taxon>NPAAA clade</taxon>
        <taxon>indigoferoid/millettioid clade</taxon>
        <taxon>Phaseoleae</taxon>
        <taxon>Psophocarpus</taxon>
    </lineage>
</organism>
<proteinExistence type="predicted"/>
<dbReference type="Proteomes" id="UP001386955">
    <property type="component" value="Unassembled WGS sequence"/>
</dbReference>
<protein>
    <recommendedName>
        <fullName evidence="3">Wound-responsive family protein</fullName>
    </recommendedName>
</protein>
<reference evidence="1 2" key="1">
    <citation type="submission" date="2024-01" db="EMBL/GenBank/DDBJ databases">
        <title>The genomes of 5 underutilized Papilionoideae crops provide insights into root nodulation and disease resistanc.</title>
        <authorList>
            <person name="Jiang F."/>
        </authorList>
    </citation>
    <scope>NUCLEOTIDE SEQUENCE [LARGE SCALE GENOMIC DNA]</scope>
    <source>
        <strain evidence="1">DUOXIRENSHENG_FW03</strain>
        <tissue evidence="1">Leaves</tissue>
    </source>
</reference>
<evidence type="ECO:0000313" key="2">
    <source>
        <dbReference type="Proteomes" id="UP001386955"/>
    </source>
</evidence>
<gene>
    <name evidence="1" type="ORF">VNO78_06036</name>
</gene>